<name>A0AA38MDI4_9CUCU</name>
<sequence>MFSTKVLSVDPNDHHVKFERRNLNLDDLGAQISRTVHENLRPVREMEFRFRMKLGKQGTTVATFPDRQYIFREGVMYECDGTIVETDGSCSGTLRKPAFGRKEDFCYATVSAVVDNWYCITTGGGVNFVYSNGKGKCESTDGRPTLLVSAKDYKALCESRAYPVTYKYFTEELDDHGSDVHCSDERPYVCTLTEEENSSLMRSTGSTFEKYSFILLATLLHMLFLRIVFV</sequence>
<proteinExistence type="predicted"/>
<evidence type="ECO:0000313" key="2">
    <source>
        <dbReference type="EMBL" id="KAJ3652463.1"/>
    </source>
</evidence>
<reference evidence="2" key="1">
    <citation type="journal article" date="2023" name="G3 (Bethesda)">
        <title>Whole genome assemblies of Zophobas morio and Tenebrio molitor.</title>
        <authorList>
            <person name="Kaur S."/>
            <person name="Stinson S.A."/>
            <person name="diCenzo G.C."/>
        </authorList>
    </citation>
    <scope>NUCLEOTIDE SEQUENCE</scope>
    <source>
        <strain evidence="2">QUZm001</strain>
    </source>
</reference>
<keyword evidence="3" id="KW-1185">Reference proteome</keyword>
<keyword evidence="1" id="KW-1133">Transmembrane helix</keyword>
<gene>
    <name evidence="2" type="ORF">Zmor_018424</name>
</gene>
<accession>A0AA38MDI4</accession>
<dbReference type="EMBL" id="JALNTZ010000005">
    <property type="protein sequence ID" value="KAJ3652463.1"/>
    <property type="molecule type" value="Genomic_DNA"/>
</dbReference>
<feature type="transmembrane region" description="Helical" evidence="1">
    <location>
        <begin position="211"/>
        <end position="229"/>
    </location>
</feature>
<evidence type="ECO:0000256" key="1">
    <source>
        <dbReference type="SAM" id="Phobius"/>
    </source>
</evidence>
<organism evidence="2 3">
    <name type="scientific">Zophobas morio</name>
    <dbReference type="NCBI Taxonomy" id="2755281"/>
    <lineage>
        <taxon>Eukaryota</taxon>
        <taxon>Metazoa</taxon>
        <taxon>Ecdysozoa</taxon>
        <taxon>Arthropoda</taxon>
        <taxon>Hexapoda</taxon>
        <taxon>Insecta</taxon>
        <taxon>Pterygota</taxon>
        <taxon>Neoptera</taxon>
        <taxon>Endopterygota</taxon>
        <taxon>Coleoptera</taxon>
        <taxon>Polyphaga</taxon>
        <taxon>Cucujiformia</taxon>
        <taxon>Tenebrionidae</taxon>
        <taxon>Zophobas</taxon>
    </lineage>
</organism>
<keyword evidence="1" id="KW-0472">Membrane</keyword>
<protein>
    <submittedName>
        <fullName evidence="2">Uncharacterized protein</fullName>
    </submittedName>
</protein>
<dbReference type="AlphaFoldDB" id="A0AA38MDI4"/>
<keyword evidence="1" id="KW-0812">Transmembrane</keyword>
<comment type="caution">
    <text evidence="2">The sequence shown here is derived from an EMBL/GenBank/DDBJ whole genome shotgun (WGS) entry which is preliminary data.</text>
</comment>
<evidence type="ECO:0000313" key="3">
    <source>
        <dbReference type="Proteomes" id="UP001168821"/>
    </source>
</evidence>
<dbReference type="Proteomes" id="UP001168821">
    <property type="component" value="Unassembled WGS sequence"/>
</dbReference>